<dbReference type="AlphaFoldDB" id="A0A120JTU4"/>
<dbReference type="KEGG" id="erl:AOC36_08005"/>
<evidence type="ECO:0000313" key="2">
    <source>
        <dbReference type="EMBL" id="AMC93930.1"/>
    </source>
</evidence>
<dbReference type="RefSeq" id="WP_067633170.1">
    <property type="nucleotide sequence ID" value="NZ_CP013213.1"/>
</dbReference>
<proteinExistence type="predicted"/>
<keyword evidence="1" id="KW-0732">Signal</keyword>
<feature type="signal peptide" evidence="1">
    <location>
        <begin position="1"/>
        <end position="27"/>
    </location>
</feature>
<name>A0A120JTU4_9FIRM</name>
<organism evidence="2 3">
    <name type="scientific">Erysipelothrix larvae</name>
    <dbReference type="NCBI Taxonomy" id="1514105"/>
    <lineage>
        <taxon>Bacteria</taxon>
        <taxon>Bacillati</taxon>
        <taxon>Bacillota</taxon>
        <taxon>Erysipelotrichia</taxon>
        <taxon>Erysipelotrichales</taxon>
        <taxon>Erysipelotrichaceae</taxon>
        <taxon>Erysipelothrix</taxon>
    </lineage>
</organism>
<evidence type="ECO:0000313" key="3">
    <source>
        <dbReference type="Proteomes" id="UP000063781"/>
    </source>
</evidence>
<feature type="chain" id="PRO_5007167027" description="MucBP domain-containing protein" evidence="1">
    <location>
        <begin position="28"/>
        <end position="540"/>
    </location>
</feature>
<sequence length="540" mass="61467">MILTRKKKATFTTGAIAIALLLSGSLAWQNLNQHKNNSFSTANFEHHIVLVENFTEVTNWKKGEAVTKSVAVRNGEDNNDTNAIYQDGFIRLQFKEYMEIGSREYVYTRHRYMIDTQGNFYRFDTKEAAESFLATLNLTDHDYDLEDDQRIEKLKGYFDKQEYYYIRTQAHDPNGQYGNYIVTGITGDDMTSIVDGVENHADSSRTDKQHDVKPAQNDQSTYTIKKWDGVESPFDEYVKWQLGSEVITLQEWIAGGKQPVAKWIIDTNSDQGYVYWGQALEHSNVAKIPSTMTPNFLESVTLVKQPTGTANYQINVSMDAVSQDDLKLWIDGNPDIIDMLGGDQTPGFSIDDKGVGDKIIFADHEYTIEYIDEKNRTALILGDFIPGNILNEMNIINYGGEIRYILTNDEYDGYEESYLKQVIDKFYEVKVSTHEDNVFVLPAIFQVEGFDPSNWNVKNDKFSYIHENGLKTAFALAVSDINYYKMTDVYLADGTGSWLRSPGGDVDQAGTIYTDGKLYAGQVFNHINLVRPALWISIDR</sequence>
<dbReference type="OrthoDB" id="1819951at2"/>
<dbReference type="EMBL" id="CP013213">
    <property type="protein sequence ID" value="AMC93930.1"/>
    <property type="molecule type" value="Genomic_DNA"/>
</dbReference>
<keyword evidence="3" id="KW-1185">Reference proteome</keyword>
<evidence type="ECO:0000256" key="1">
    <source>
        <dbReference type="SAM" id="SignalP"/>
    </source>
</evidence>
<dbReference type="Proteomes" id="UP000063781">
    <property type="component" value="Chromosome"/>
</dbReference>
<evidence type="ECO:0008006" key="4">
    <source>
        <dbReference type="Google" id="ProtNLM"/>
    </source>
</evidence>
<protein>
    <recommendedName>
        <fullName evidence="4">MucBP domain-containing protein</fullName>
    </recommendedName>
</protein>
<accession>A0A120JTU4</accession>
<reference evidence="2 3" key="1">
    <citation type="submission" date="2015-10" db="EMBL/GenBank/DDBJ databases">
        <title>Erysipelothrix larvae sp. LV19 isolated from the larval gut of the rhinoceros beetle, Trypoxylus dichotomus.</title>
        <authorList>
            <person name="Lim S."/>
            <person name="Kim B.-C."/>
        </authorList>
    </citation>
    <scope>NUCLEOTIDE SEQUENCE [LARGE SCALE GENOMIC DNA]</scope>
    <source>
        <strain evidence="2 3">LV19</strain>
    </source>
</reference>
<gene>
    <name evidence="2" type="ORF">AOC36_08005</name>
</gene>